<sequence>MQQIITAKLKLTTTPEQVQALRQTQLAYRDALNAVSCWRRSRLSHMYPYKH</sequence>
<keyword evidence="2" id="KW-1185">Reference proteome</keyword>
<evidence type="ECO:0000313" key="1">
    <source>
        <dbReference type="EMBL" id="EFH85097.1"/>
    </source>
</evidence>
<reference evidence="1 2" key="1">
    <citation type="journal article" date="2011" name="Stand. Genomic Sci.">
        <title>Non-contiguous finished genome sequence and contextual data of the filamentous soil bacterium Ktedonobacter racemifer type strain (SOSP1-21).</title>
        <authorList>
            <person name="Chang Y.J."/>
            <person name="Land M."/>
            <person name="Hauser L."/>
            <person name="Chertkov O."/>
            <person name="Del Rio T.G."/>
            <person name="Nolan M."/>
            <person name="Copeland A."/>
            <person name="Tice H."/>
            <person name="Cheng J.F."/>
            <person name="Lucas S."/>
            <person name="Han C."/>
            <person name="Goodwin L."/>
            <person name="Pitluck S."/>
            <person name="Ivanova N."/>
            <person name="Ovchinikova G."/>
            <person name="Pati A."/>
            <person name="Chen A."/>
            <person name="Palaniappan K."/>
            <person name="Mavromatis K."/>
            <person name="Liolios K."/>
            <person name="Brettin T."/>
            <person name="Fiebig A."/>
            <person name="Rohde M."/>
            <person name="Abt B."/>
            <person name="Goker M."/>
            <person name="Detter J.C."/>
            <person name="Woyke T."/>
            <person name="Bristow J."/>
            <person name="Eisen J.A."/>
            <person name="Markowitz V."/>
            <person name="Hugenholtz P."/>
            <person name="Kyrpides N.C."/>
            <person name="Klenk H.P."/>
            <person name="Lapidus A."/>
        </authorList>
    </citation>
    <scope>NUCLEOTIDE SEQUENCE [LARGE SCALE GENOMIC DNA]</scope>
    <source>
        <strain evidence="2">DSM 44963</strain>
    </source>
</reference>
<dbReference type="InParanoid" id="D6TYM2"/>
<gene>
    <name evidence="1" type="ORF">Krac_6252</name>
</gene>
<dbReference type="AlphaFoldDB" id="D6TYM2"/>
<comment type="caution">
    <text evidence="1">The sequence shown here is derived from an EMBL/GenBank/DDBJ whole genome shotgun (WGS) entry which is preliminary data.</text>
</comment>
<accession>D6TYM2</accession>
<dbReference type="EMBL" id="ADVG01000003">
    <property type="protein sequence ID" value="EFH85097.1"/>
    <property type="molecule type" value="Genomic_DNA"/>
</dbReference>
<proteinExistence type="predicted"/>
<dbReference type="RefSeq" id="WP_007917121.1">
    <property type="nucleotide sequence ID" value="NZ_ADVG01000003.1"/>
</dbReference>
<dbReference type="Proteomes" id="UP000004508">
    <property type="component" value="Unassembled WGS sequence"/>
</dbReference>
<evidence type="ECO:0000313" key="2">
    <source>
        <dbReference type="Proteomes" id="UP000004508"/>
    </source>
</evidence>
<protein>
    <submittedName>
        <fullName evidence="1">Uncharacterized protein</fullName>
    </submittedName>
</protein>
<name>D6TYM2_KTERA</name>
<organism evidence="1 2">
    <name type="scientific">Ktedonobacter racemifer DSM 44963</name>
    <dbReference type="NCBI Taxonomy" id="485913"/>
    <lineage>
        <taxon>Bacteria</taxon>
        <taxon>Bacillati</taxon>
        <taxon>Chloroflexota</taxon>
        <taxon>Ktedonobacteria</taxon>
        <taxon>Ktedonobacterales</taxon>
        <taxon>Ktedonobacteraceae</taxon>
        <taxon>Ktedonobacter</taxon>
    </lineage>
</organism>